<evidence type="ECO:0000313" key="1">
    <source>
        <dbReference type="EMBL" id="AII08513.1"/>
    </source>
</evidence>
<evidence type="ECO:0000313" key="2">
    <source>
        <dbReference type="Proteomes" id="UP000028488"/>
    </source>
</evidence>
<accession>A0A076ETP6</accession>
<dbReference type="Proteomes" id="UP000028488">
    <property type="component" value="Chromosome"/>
</dbReference>
<name>A0A076ETP6_RHOOP</name>
<dbReference type="AlphaFoldDB" id="A0A076ETP6"/>
<reference evidence="1 2" key="1">
    <citation type="submission" date="2014-07" db="EMBL/GenBank/DDBJ databases">
        <title>Genome Sequence of Rhodococcus opacus Strain R7, a Biodegrader of Mono- and Polycyclic Aromatic Hydrocarbons.</title>
        <authorList>
            <person name="Di Gennaro P."/>
            <person name="Zampolli J."/>
            <person name="Presti I."/>
            <person name="Cappelletti M."/>
            <person name="D'Ursi P."/>
            <person name="Orro A."/>
            <person name="Mezzelani A."/>
            <person name="Milanesi L."/>
        </authorList>
    </citation>
    <scope>NUCLEOTIDE SEQUENCE [LARGE SCALE GENOMIC DNA]</scope>
    <source>
        <strain evidence="1 2">R7</strain>
    </source>
</reference>
<protein>
    <submittedName>
        <fullName evidence="1">Uncharacterized protein</fullName>
    </submittedName>
</protein>
<organism evidence="1 2">
    <name type="scientific">Rhodococcus opacus</name>
    <name type="common">Nocardia opaca</name>
    <dbReference type="NCBI Taxonomy" id="37919"/>
    <lineage>
        <taxon>Bacteria</taxon>
        <taxon>Bacillati</taxon>
        <taxon>Actinomycetota</taxon>
        <taxon>Actinomycetes</taxon>
        <taxon>Mycobacteriales</taxon>
        <taxon>Nocardiaceae</taxon>
        <taxon>Rhodococcus</taxon>
    </lineage>
</organism>
<gene>
    <name evidence="1" type="ORF">EP51_29435</name>
</gene>
<proteinExistence type="predicted"/>
<dbReference type="EMBL" id="CP008947">
    <property type="protein sequence ID" value="AII08513.1"/>
    <property type="molecule type" value="Genomic_DNA"/>
</dbReference>
<sequence length="124" mass="13756">MKKPDRDIMEILDAYDVALVGTVADHDTTLDPDNRSFRCSVRAQHSGAFHDFLGLHEFEFLLASARNSFVSPDRYRETAALGTRVLAVGAPTRRATSVSIAAPVPGRHVPRSQPIRLRVCRSVR</sequence>